<feature type="compositionally biased region" description="Gly residues" evidence="1">
    <location>
        <begin position="394"/>
        <end position="404"/>
    </location>
</feature>
<feature type="compositionally biased region" description="Gly residues" evidence="1">
    <location>
        <begin position="247"/>
        <end position="258"/>
    </location>
</feature>
<dbReference type="WBParaSite" id="PTRK_0000549900.1">
    <property type="protein sequence ID" value="PTRK_0000549900.1"/>
    <property type="gene ID" value="PTRK_0000549900"/>
</dbReference>
<feature type="region of interest" description="Disordered" evidence="1">
    <location>
        <begin position="155"/>
        <end position="222"/>
    </location>
</feature>
<feature type="compositionally biased region" description="Basic residues" evidence="1">
    <location>
        <begin position="82"/>
        <end position="91"/>
    </location>
</feature>
<organism evidence="2 3">
    <name type="scientific">Parastrongyloides trichosuri</name>
    <name type="common">Possum-specific nematode worm</name>
    <dbReference type="NCBI Taxonomy" id="131310"/>
    <lineage>
        <taxon>Eukaryota</taxon>
        <taxon>Metazoa</taxon>
        <taxon>Ecdysozoa</taxon>
        <taxon>Nematoda</taxon>
        <taxon>Chromadorea</taxon>
        <taxon>Rhabditida</taxon>
        <taxon>Tylenchina</taxon>
        <taxon>Panagrolaimomorpha</taxon>
        <taxon>Strongyloidoidea</taxon>
        <taxon>Strongyloididae</taxon>
        <taxon>Parastrongyloides</taxon>
    </lineage>
</organism>
<reference evidence="3" key="1">
    <citation type="submission" date="2017-02" db="UniProtKB">
        <authorList>
            <consortium name="WormBaseParasite"/>
        </authorList>
    </citation>
    <scope>IDENTIFICATION</scope>
</reference>
<feature type="region of interest" description="Disordered" evidence="1">
    <location>
        <begin position="1"/>
        <end position="136"/>
    </location>
</feature>
<keyword evidence="2" id="KW-1185">Reference proteome</keyword>
<feature type="compositionally biased region" description="Gly residues" evidence="1">
    <location>
        <begin position="194"/>
        <end position="218"/>
    </location>
</feature>
<dbReference type="Proteomes" id="UP000038045">
    <property type="component" value="Unplaced"/>
</dbReference>
<feature type="compositionally biased region" description="Basic residues" evidence="1">
    <location>
        <begin position="13"/>
        <end position="22"/>
    </location>
</feature>
<evidence type="ECO:0000313" key="2">
    <source>
        <dbReference type="Proteomes" id="UP000038045"/>
    </source>
</evidence>
<feature type="region of interest" description="Disordered" evidence="1">
    <location>
        <begin position="245"/>
        <end position="404"/>
    </location>
</feature>
<accession>A0A0N4ZD63</accession>
<evidence type="ECO:0000313" key="3">
    <source>
        <dbReference type="WBParaSite" id="PTRK_0000549900.1"/>
    </source>
</evidence>
<protein>
    <submittedName>
        <fullName evidence="3">LigA</fullName>
    </submittedName>
</protein>
<sequence length="404" mass="41554">MASGPVAVQGGAGRRRLHRRGGGHLQAGAVADAGSGGRHPRGRGPGGQVRRDRGHHRSHEDAEHPQGRARRQGEGGQGQGRRSGRRRRRAGGVRVNDRVRRPDPAGVARGRRQGAEGASAGEPHPPGCGPTGDEAAVWDGEWGRACIRAPALGFRRPGVGRAGAERGRGRGRPEPRYPDRSGERGGVDPDRRAGSGGHCEAGARTGRGGAGAGAGGAGRRVRGVKAAEALSAVAKGTGLRRVFGRGLCEGGRGGGPVRRGGAEGRRFGRRGGSGLFRLSGENPRAASDLGQRLQGVRRRGSGDHRGALVAADAVGARSVAEHAAPDRRRIRRGRGRGGCGGAGRLHPRGGPAGRLRQASGAQHPADPDGGVQPRPRRRSGQRLLVSGRAHPRTGRGGMGRAPGL</sequence>
<dbReference type="AlphaFoldDB" id="A0A0N4ZD63"/>
<evidence type="ECO:0000256" key="1">
    <source>
        <dbReference type="SAM" id="MobiDB-lite"/>
    </source>
</evidence>
<proteinExistence type="predicted"/>
<feature type="compositionally biased region" description="Basic and acidic residues" evidence="1">
    <location>
        <begin position="163"/>
        <end position="193"/>
    </location>
</feature>
<name>A0A0N4ZD63_PARTI</name>